<comment type="caution">
    <text evidence="1">The sequence shown here is derived from an EMBL/GenBank/DDBJ whole genome shotgun (WGS) entry which is preliminary data.</text>
</comment>
<proteinExistence type="predicted"/>
<sequence length="130" mass="15024">MAFMERVFMFRPLSIQLQCSVPSCSYNLYVRDIRDVITTLSHGTTFDPPWRSALSPSTRTSSQTWPQLRTALDHVEEEVDASSWSWIWMSTTQRQHIVYCFLRDYQLSNVGITLKEDELTPGFVKALSPS</sequence>
<dbReference type="Proteomes" id="UP000237000">
    <property type="component" value="Unassembled WGS sequence"/>
</dbReference>
<dbReference type="AlphaFoldDB" id="A0A2P5FCV1"/>
<dbReference type="STRING" id="63057.A0A2P5FCV1"/>
<organism evidence="1 2">
    <name type="scientific">Trema orientale</name>
    <name type="common">Charcoal tree</name>
    <name type="synonym">Celtis orientalis</name>
    <dbReference type="NCBI Taxonomy" id="63057"/>
    <lineage>
        <taxon>Eukaryota</taxon>
        <taxon>Viridiplantae</taxon>
        <taxon>Streptophyta</taxon>
        <taxon>Embryophyta</taxon>
        <taxon>Tracheophyta</taxon>
        <taxon>Spermatophyta</taxon>
        <taxon>Magnoliopsida</taxon>
        <taxon>eudicotyledons</taxon>
        <taxon>Gunneridae</taxon>
        <taxon>Pentapetalae</taxon>
        <taxon>rosids</taxon>
        <taxon>fabids</taxon>
        <taxon>Rosales</taxon>
        <taxon>Cannabaceae</taxon>
        <taxon>Trema</taxon>
    </lineage>
</organism>
<name>A0A2P5FCV1_TREOI</name>
<reference evidence="2" key="1">
    <citation type="submission" date="2016-06" db="EMBL/GenBank/DDBJ databases">
        <title>Parallel loss of symbiosis genes in relatives of nitrogen-fixing non-legume Parasponia.</title>
        <authorList>
            <person name="Van Velzen R."/>
            <person name="Holmer R."/>
            <person name="Bu F."/>
            <person name="Rutten L."/>
            <person name="Van Zeijl A."/>
            <person name="Liu W."/>
            <person name="Santuari L."/>
            <person name="Cao Q."/>
            <person name="Sharma T."/>
            <person name="Shen D."/>
            <person name="Roswanjaya Y."/>
            <person name="Wardhani T."/>
            <person name="Kalhor M.S."/>
            <person name="Jansen J."/>
            <person name="Van den Hoogen J."/>
            <person name="Gungor B."/>
            <person name="Hartog M."/>
            <person name="Hontelez J."/>
            <person name="Verver J."/>
            <person name="Yang W.-C."/>
            <person name="Schijlen E."/>
            <person name="Repin R."/>
            <person name="Schilthuizen M."/>
            <person name="Schranz E."/>
            <person name="Heidstra R."/>
            <person name="Miyata K."/>
            <person name="Fedorova E."/>
            <person name="Kohlen W."/>
            <person name="Bisseling T."/>
            <person name="Smit S."/>
            <person name="Geurts R."/>
        </authorList>
    </citation>
    <scope>NUCLEOTIDE SEQUENCE [LARGE SCALE GENOMIC DNA]</scope>
    <source>
        <strain evidence="2">cv. RG33-2</strain>
    </source>
</reference>
<dbReference type="InParanoid" id="A0A2P5FCV1"/>
<evidence type="ECO:0000313" key="2">
    <source>
        <dbReference type="Proteomes" id="UP000237000"/>
    </source>
</evidence>
<dbReference type="OrthoDB" id="272987at2759"/>
<evidence type="ECO:0000313" key="1">
    <source>
        <dbReference type="EMBL" id="PON95622.1"/>
    </source>
</evidence>
<accession>A0A2P5FCV1</accession>
<protein>
    <submittedName>
        <fullName evidence="1">Uncharacterized protein</fullName>
    </submittedName>
</protein>
<gene>
    <name evidence="1" type="ORF">TorRG33x02_084510</name>
</gene>
<keyword evidence="2" id="KW-1185">Reference proteome</keyword>
<dbReference type="EMBL" id="JXTC01000043">
    <property type="protein sequence ID" value="PON95622.1"/>
    <property type="molecule type" value="Genomic_DNA"/>
</dbReference>